<dbReference type="GO" id="GO:0046872">
    <property type="term" value="F:metal ion binding"/>
    <property type="evidence" value="ECO:0007669"/>
    <property type="project" value="InterPro"/>
</dbReference>
<organism evidence="2 3">
    <name type="scientific">Alkaliphilus serpentinus</name>
    <dbReference type="NCBI Taxonomy" id="1482731"/>
    <lineage>
        <taxon>Bacteria</taxon>
        <taxon>Bacillati</taxon>
        <taxon>Bacillota</taxon>
        <taxon>Clostridia</taxon>
        <taxon>Peptostreptococcales</taxon>
        <taxon>Natronincolaceae</taxon>
        <taxon>Alkaliphilus</taxon>
    </lineage>
</organism>
<dbReference type="SUPFAM" id="SSF52242">
    <property type="entry name" value="Cobalamin (vitamin B12)-binding domain"/>
    <property type="match status" value="1"/>
</dbReference>
<proteinExistence type="predicted"/>
<dbReference type="CDD" id="cd02065">
    <property type="entry name" value="B12-binding_like"/>
    <property type="match status" value="1"/>
</dbReference>
<name>A0A833HLC8_9FIRM</name>
<dbReference type="Gene3D" id="3.40.50.280">
    <property type="entry name" value="Cobalamin-binding domain"/>
    <property type="match status" value="1"/>
</dbReference>
<evidence type="ECO:0000313" key="2">
    <source>
        <dbReference type="EMBL" id="KAB3525516.1"/>
    </source>
</evidence>
<dbReference type="Proteomes" id="UP000465601">
    <property type="component" value="Unassembled WGS sequence"/>
</dbReference>
<dbReference type="InterPro" id="IPR036724">
    <property type="entry name" value="Cobalamin-bd_sf"/>
</dbReference>
<dbReference type="RefSeq" id="WP_151867202.1">
    <property type="nucleotide sequence ID" value="NZ_WBZB01000065.1"/>
</dbReference>
<dbReference type="InterPro" id="IPR006158">
    <property type="entry name" value="Cobalamin-bd"/>
</dbReference>
<accession>A0A833HLC8</accession>
<gene>
    <name evidence="2" type="ORF">F8153_15190</name>
</gene>
<evidence type="ECO:0000313" key="3">
    <source>
        <dbReference type="Proteomes" id="UP000465601"/>
    </source>
</evidence>
<protein>
    <submittedName>
        <fullName evidence="2">Cobalamin B12-binding domain-containing protein</fullName>
    </submittedName>
</protein>
<dbReference type="Pfam" id="PF02310">
    <property type="entry name" value="B12-binding"/>
    <property type="match status" value="1"/>
</dbReference>
<dbReference type="OrthoDB" id="5756833at2"/>
<dbReference type="AlphaFoldDB" id="A0A833HLC8"/>
<feature type="domain" description="B12-binding" evidence="1">
    <location>
        <begin position="94"/>
        <end position="216"/>
    </location>
</feature>
<dbReference type="GO" id="GO:0031419">
    <property type="term" value="F:cobalamin binding"/>
    <property type="evidence" value="ECO:0007669"/>
    <property type="project" value="InterPro"/>
</dbReference>
<keyword evidence="3" id="KW-1185">Reference proteome</keyword>
<dbReference type="PROSITE" id="PS51332">
    <property type="entry name" value="B12_BINDING"/>
    <property type="match status" value="1"/>
</dbReference>
<sequence length="216" mass="25194">MNKFYHEFMKHIESEDKISSLNFVLNKLQNNEIDILTLYNELLAPALNTMTPHENERGFIWKEHIRSSIVRTIIENCYPYVLRERDEKYKKKNNQRVAVVCPTEEYHEIGARMVTDFFTLLGYNATFVGSNTPKEQFIEILESIHFDYIAISVSNSYNLIAARKTVDKIKEHPSATKIIVGGRAIERKESNYKDIGADFYFSTFKDLANLHEEGKE</sequence>
<comment type="caution">
    <text evidence="2">The sequence shown here is derived from an EMBL/GenBank/DDBJ whole genome shotgun (WGS) entry which is preliminary data.</text>
</comment>
<dbReference type="EMBL" id="WBZB01000065">
    <property type="protein sequence ID" value="KAB3525516.1"/>
    <property type="molecule type" value="Genomic_DNA"/>
</dbReference>
<reference evidence="2 3" key="1">
    <citation type="submission" date="2019-10" db="EMBL/GenBank/DDBJ databases">
        <title>Alkaliphilus serpentinus sp. nov. and Alkaliphilus pronyensis sp. nov., two novel anaerobic alkaliphilic species isolated from the serpentinized-hosted hydrothermal field of the Prony Bay (New Caledonia).</title>
        <authorList>
            <person name="Postec A."/>
        </authorList>
    </citation>
    <scope>NUCLEOTIDE SEQUENCE [LARGE SCALE GENOMIC DNA]</scope>
    <source>
        <strain evidence="2 3">LacT</strain>
    </source>
</reference>
<evidence type="ECO:0000259" key="1">
    <source>
        <dbReference type="PROSITE" id="PS51332"/>
    </source>
</evidence>